<keyword evidence="11" id="KW-1185">Reference proteome</keyword>
<dbReference type="Gene3D" id="3.30.70.260">
    <property type="match status" value="1"/>
</dbReference>
<reference evidence="10 11" key="1">
    <citation type="submission" date="2018-05" db="EMBL/GenBank/DDBJ databases">
        <title>Amnibacterium sp. M8JJ-5, whole genome shotgun sequence.</title>
        <authorList>
            <person name="Tuo L."/>
        </authorList>
    </citation>
    <scope>NUCLEOTIDE SEQUENCE [LARGE SCALE GENOMIC DNA]</scope>
    <source>
        <strain evidence="10 11">M8JJ-5</strain>
    </source>
</reference>
<evidence type="ECO:0000256" key="4">
    <source>
        <dbReference type="ARBA" id="ARBA00022840"/>
    </source>
</evidence>
<evidence type="ECO:0000259" key="9">
    <source>
        <dbReference type="PROSITE" id="PS50893"/>
    </source>
</evidence>
<name>A0A2V1HNU4_9MICO</name>
<dbReference type="PROSITE" id="PS50893">
    <property type="entry name" value="ABC_TRANSPORTER_2"/>
    <property type="match status" value="1"/>
</dbReference>
<keyword evidence="1" id="KW-0813">Transport</keyword>
<dbReference type="SUPFAM" id="SSF55021">
    <property type="entry name" value="ACT-like"/>
    <property type="match status" value="1"/>
</dbReference>
<proteinExistence type="predicted"/>
<dbReference type="Pfam" id="PF09383">
    <property type="entry name" value="NIL"/>
    <property type="match status" value="1"/>
</dbReference>
<sequence>MPRRPADSAPAATPVAPGAGSSASVAVRFDGVFREYPHKTGQVSALDGVSLDVPRGSIFGVIGHSGAGKSTLVRMVNGLDRPTGGRVLLEGTDLASLPPAGLRAAQKTTGMIFQQFQLLETVSVRDNVARPLILDGVRRRDARARADEVLEFVGLADKGDRRPGELSGGQKQRVGIARAIVRNPQVLLCDEATSALDPSTTTQIIELLRRINATYGTTIFVVTHEMDVIKDLCHEVAVMSDGRIVEHGTVLDVFVRPQTEIAEAFVGTVVPHTIPARVLKHVGDGDLWRLRLIDDEVTSPLVSTLITEYGVAVNILHADMAEIQQHTVGHMIIRVDGPADRVAAAWTWLESNVASIEKVTTP</sequence>
<evidence type="ECO:0000256" key="6">
    <source>
        <dbReference type="ARBA" id="ARBA00022970"/>
    </source>
</evidence>
<dbReference type="InterPro" id="IPR045865">
    <property type="entry name" value="ACT-like_dom_sf"/>
</dbReference>
<dbReference type="PROSITE" id="PS00211">
    <property type="entry name" value="ABC_TRANSPORTER_1"/>
    <property type="match status" value="1"/>
</dbReference>
<dbReference type="GO" id="GO:0006865">
    <property type="term" value="P:amino acid transport"/>
    <property type="evidence" value="ECO:0007669"/>
    <property type="project" value="UniProtKB-KW"/>
</dbReference>
<keyword evidence="6" id="KW-0029">Amino-acid transport</keyword>
<feature type="domain" description="ABC transporter" evidence="9">
    <location>
        <begin position="27"/>
        <end position="266"/>
    </location>
</feature>
<dbReference type="SMART" id="SM00382">
    <property type="entry name" value="AAA"/>
    <property type="match status" value="1"/>
</dbReference>
<evidence type="ECO:0000256" key="3">
    <source>
        <dbReference type="ARBA" id="ARBA00022741"/>
    </source>
</evidence>
<dbReference type="RefSeq" id="WP_116756699.1">
    <property type="nucleotide sequence ID" value="NZ_JBHUEX010000001.1"/>
</dbReference>
<dbReference type="OrthoDB" id="4283894at2"/>
<accession>A0A2V1HNU4</accession>
<keyword evidence="5" id="KW-1278">Translocase</keyword>
<evidence type="ECO:0000256" key="2">
    <source>
        <dbReference type="ARBA" id="ARBA00022475"/>
    </source>
</evidence>
<dbReference type="InterPro" id="IPR003439">
    <property type="entry name" value="ABC_transporter-like_ATP-bd"/>
</dbReference>
<dbReference type="SUPFAM" id="SSF52540">
    <property type="entry name" value="P-loop containing nucleoside triphosphate hydrolases"/>
    <property type="match status" value="1"/>
</dbReference>
<organism evidence="10 11">
    <name type="scientific">Amnibacterium flavum</name>
    <dbReference type="NCBI Taxonomy" id="2173173"/>
    <lineage>
        <taxon>Bacteria</taxon>
        <taxon>Bacillati</taxon>
        <taxon>Actinomycetota</taxon>
        <taxon>Actinomycetes</taxon>
        <taxon>Micrococcales</taxon>
        <taxon>Microbacteriaceae</taxon>
        <taxon>Amnibacterium</taxon>
    </lineage>
</organism>
<gene>
    <name evidence="10" type="ORF">DDQ50_10600</name>
</gene>
<dbReference type="GO" id="GO:0016887">
    <property type="term" value="F:ATP hydrolysis activity"/>
    <property type="evidence" value="ECO:0007669"/>
    <property type="project" value="InterPro"/>
</dbReference>
<feature type="region of interest" description="Disordered" evidence="8">
    <location>
        <begin position="1"/>
        <end position="21"/>
    </location>
</feature>
<keyword evidence="2" id="KW-1003">Cell membrane</keyword>
<keyword evidence="7" id="KW-0472">Membrane</keyword>
<dbReference type="GO" id="GO:0005524">
    <property type="term" value="F:ATP binding"/>
    <property type="evidence" value="ECO:0007669"/>
    <property type="project" value="UniProtKB-KW"/>
</dbReference>
<keyword evidence="4 10" id="KW-0067">ATP-binding</keyword>
<dbReference type="SMART" id="SM00930">
    <property type="entry name" value="NIL"/>
    <property type="match status" value="1"/>
</dbReference>
<evidence type="ECO:0000313" key="11">
    <source>
        <dbReference type="Proteomes" id="UP000244893"/>
    </source>
</evidence>
<evidence type="ECO:0000256" key="5">
    <source>
        <dbReference type="ARBA" id="ARBA00022967"/>
    </source>
</evidence>
<dbReference type="PANTHER" id="PTHR43166">
    <property type="entry name" value="AMINO ACID IMPORT ATP-BINDING PROTEIN"/>
    <property type="match status" value="1"/>
</dbReference>
<dbReference type="InterPro" id="IPR018449">
    <property type="entry name" value="NIL_domain"/>
</dbReference>
<keyword evidence="3" id="KW-0547">Nucleotide-binding</keyword>
<dbReference type="PANTHER" id="PTHR43166:SF30">
    <property type="entry name" value="METHIONINE IMPORT ATP-BINDING PROTEIN METN"/>
    <property type="match status" value="1"/>
</dbReference>
<comment type="caution">
    <text evidence="10">The sequence shown here is derived from an EMBL/GenBank/DDBJ whole genome shotgun (WGS) entry which is preliminary data.</text>
</comment>
<dbReference type="AlphaFoldDB" id="A0A2V1HNU4"/>
<dbReference type="InterPro" id="IPR027417">
    <property type="entry name" value="P-loop_NTPase"/>
</dbReference>
<dbReference type="InterPro" id="IPR003593">
    <property type="entry name" value="AAA+_ATPase"/>
</dbReference>
<dbReference type="Gene3D" id="3.40.50.300">
    <property type="entry name" value="P-loop containing nucleotide triphosphate hydrolases"/>
    <property type="match status" value="1"/>
</dbReference>
<protein>
    <submittedName>
        <fullName evidence="10">Methionine ABC transporter ATP-binding protein</fullName>
    </submittedName>
</protein>
<evidence type="ECO:0000256" key="7">
    <source>
        <dbReference type="ARBA" id="ARBA00023136"/>
    </source>
</evidence>
<dbReference type="EMBL" id="QEOP01000002">
    <property type="protein sequence ID" value="PVZ94185.1"/>
    <property type="molecule type" value="Genomic_DNA"/>
</dbReference>
<evidence type="ECO:0000256" key="1">
    <source>
        <dbReference type="ARBA" id="ARBA00022448"/>
    </source>
</evidence>
<feature type="compositionally biased region" description="Low complexity" evidence="8">
    <location>
        <begin position="8"/>
        <end position="21"/>
    </location>
</feature>
<dbReference type="InterPro" id="IPR050086">
    <property type="entry name" value="MetN_ABC_transporter-like"/>
</dbReference>
<evidence type="ECO:0000256" key="8">
    <source>
        <dbReference type="SAM" id="MobiDB-lite"/>
    </source>
</evidence>
<evidence type="ECO:0000313" key="10">
    <source>
        <dbReference type="EMBL" id="PVZ94185.1"/>
    </source>
</evidence>
<dbReference type="Pfam" id="PF00005">
    <property type="entry name" value="ABC_tran"/>
    <property type="match status" value="1"/>
</dbReference>
<dbReference type="Proteomes" id="UP000244893">
    <property type="component" value="Unassembled WGS sequence"/>
</dbReference>
<dbReference type="InterPro" id="IPR017871">
    <property type="entry name" value="ABC_transporter-like_CS"/>
</dbReference>